<dbReference type="PROSITE" id="PS50262">
    <property type="entry name" value="G_PROTEIN_RECEP_F1_2"/>
    <property type="match status" value="1"/>
</dbReference>
<dbReference type="CDD" id="cd00637">
    <property type="entry name" value="7tm_classA_rhodopsin-like"/>
    <property type="match status" value="1"/>
</dbReference>
<evidence type="ECO:0000256" key="1">
    <source>
        <dbReference type="ARBA" id="ARBA00004141"/>
    </source>
</evidence>
<evidence type="ECO:0000256" key="7">
    <source>
        <dbReference type="ARBA" id="ARBA00023224"/>
    </source>
</evidence>
<comment type="subcellular location">
    <subcellularLocation>
        <location evidence="1">Membrane</location>
        <topology evidence="1">Multi-pass membrane protein</topology>
    </subcellularLocation>
</comment>
<dbReference type="InterPro" id="IPR017452">
    <property type="entry name" value="GPCR_Rhodpsn_7TM"/>
</dbReference>
<evidence type="ECO:0000313" key="11">
    <source>
        <dbReference type="Proteomes" id="UP001233172"/>
    </source>
</evidence>
<evidence type="ECO:0000259" key="9">
    <source>
        <dbReference type="PROSITE" id="PS50262"/>
    </source>
</evidence>
<feature type="transmembrane region" description="Helical" evidence="8">
    <location>
        <begin position="135"/>
        <end position="156"/>
    </location>
</feature>
<dbReference type="Proteomes" id="UP001233172">
    <property type="component" value="Unassembled WGS sequence"/>
</dbReference>
<dbReference type="SUPFAM" id="SSF81321">
    <property type="entry name" value="Family A G protein-coupled receptor-like"/>
    <property type="match status" value="1"/>
</dbReference>
<dbReference type="PANTHER" id="PTHR24240">
    <property type="entry name" value="OPSIN"/>
    <property type="match status" value="1"/>
</dbReference>
<name>A0AAD8BQN6_BIOPF</name>
<feature type="transmembrane region" description="Helical" evidence="8">
    <location>
        <begin position="176"/>
        <end position="199"/>
    </location>
</feature>
<sequence>MTNCNTTITRSLNSSFECVSTLSLLAVTSLEHNENLEESEVVRKTQQPPLVESNFPMALVYVILMISALAIGSVGNILILASSACFRSLRKTGFIFNINLALADLCVSSIADPMCVIAVLKGEAWFNDKPFLCETVAIMCLTSCFCAFLSLTLASLNRYVFVCHNLLYNRIFTKRLCVVMCITAWVIAFFFEFPNLIGWGRHTFDKKSNQCIWDRTASFSYTLIVSVCLIGTPLLTMTMCYVLIFKKIYSTKANLYRMETDNPDQKKKIWSETVKSSRMLFIIFVMFVVLWTPYAVVIAADVNDDMPVALHLFVTMLAHLHSSVNFTVYMVGNRNFRLAVMQLLRCGSCRDVASSSYASETKSSGNLKSTETTSSSIYVTEKCAQ</sequence>
<keyword evidence="5 8" id="KW-0472">Membrane</keyword>
<dbReference type="EMBL" id="JASAOG010000045">
    <property type="protein sequence ID" value="KAK0058960.1"/>
    <property type="molecule type" value="Genomic_DNA"/>
</dbReference>
<dbReference type="AlphaFoldDB" id="A0AAD8BQN6"/>
<feature type="transmembrane region" description="Helical" evidence="8">
    <location>
        <begin position="312"/>
        <end position="332"/>
    </location>
</feature>
<proteinExistence type="predicted"/>
<evidence type="ECO:0000256" key="3">
    <source>
        <dbReference type="ARBA" id="ARBA00022989"/>
    </source>
</evidence>
<dbReference type="InterPro" id="IPR050125">
    <property type="entry name" value="GPCR_opsins"/>
</dbReference>
<evidence type="ECO:0000313" key="10">
    <source>
        <dbReference type="EMBL" id="KAK0058960.1"/>
    </source>
</evidence>
<feature type="transmembrane region" description="Helical" evidence="8">
    <location>
        <begin position="94"/>
        <end position="120"/>
    </location>
</feature>
<keyword evidence="11" id="KW-1185">Reference proteome</keyword>
<evidence type="ECO:0000256" key="2">
    <source>
        <dbReference type="ARBA" id="ARBA00022692"/>
    </source>
</evidence>
<accession>A0AAD8BQN6</accession>
<organism evidence="10 11">
    <name type="scientific">Biomphalaria pfeifferi</name>
    <name type="common">Bloodfluke planorb</name>
    <name type="synonym">Freshwater snail</name>
    <dbReference type="NCBI Taxonomy" id="112525"/>
    <lineage>
        <taxon>Eukaryota</taxon>
        <taxon>Metazoa</taxon>
        <taxon>Spiralia</taxon>
        <taxon>Lophotrochozoa</taxon>
        <taxon>Mollusca</taxon>
        <taxon>Gastropoda</taxon>
        <taxon>Heterobranchia</taxon>
        <taxon>Euthyneura</taxon>
        <taxon>Panpulmonata</taxon>
        <taxon>Hygrophila</taxon>
        <taxon>Lymnaeoidea</taxon>
        <taxon>Planorbidae</taxon>
        <taxon>Biomphalaria</taxon>
    </lineage>
</organism>
<comment type="caution">
    <text evidence="10">The sequence shown here is derived from an EMBL/GenBank/DDBJ whole genome shotgun (WGS) entry which is preliminary data.</text>
</comment>
<reference evidence="10" key="1">
    <citation type="journal article" date="2023" name="PLoS Negl. Trop. Dis.">
        <title>A genome sequence for Biomphalaria pfeifferi, the major vector snail for the human-infecting parasite Schistosoma mansoni.</title>
        <authorList>
            <person name="Bu L."/>
            <person name="Lu L."/>
            <person name="Laidemitt M.R."/>
            <person name="Zhang S.M."/>
            <person name="Mutuku M."/>
            <person name="Mkoji G."/>
            <person name="Steinauer M."/>
            <person name="Loker E.S."/>
        </authorList>
    </citation>
    <scope>NUCLEOTIDE SEQUENCE</scope>
    <source>
        <strain evidence="10">KasaAsao</strain>
    </source>
</reference>
<feature type="transmembrane region" description="Helical" evidence="8">
    <location>
        <begin position="58"/>
        <end position="82"/>
    </location>
</feature>
<feature type="transmembrane region" description="Helical" evidence="8">
    <location>
        <begin position="219"/>
        <end position="244"/>
    </location>
</feature>
<evidence type="ECO:0000256" key="8">
    <source>
        <dbReference type="SAM" id="Phobius"/>
    </source>
</evidence>
<gene>
    <name evidence="10" type="ORF">Bpfe_011570</name>
</gene>
<protein>
    <submittedName>
        <fullName evidence="10">Melatonin receptor type 1A</fullName>
    </submittedName>
</protein>
<dbReference type="GO" id="GO:0016020">
    <property type="term" value="C:membrane"/>
    <property type="evidence" value="ECO:0007669"/>
    <property type="project" value="UniProtKB-SubCell"/>
</dbReference>
<dbReference type="Pfam" id="PF00001">
    <property type="entry name" value="7tm_1"/>
    <property type="match status" value="1"/>
</dbReference>
<keyword evidence="2 8" id="KW-0812">Transmembrane</keyword>
<keyword evidence="6 10" id="KW-0675">Receptor</keyword>
<dbReference type="Gene3D" id="1.20.1070.10">
    <property type="entry name" value="Rhodopsin 7-helix transmembrane proteins"/>
    <property type="match status" value="1"/>
</dbReference>
<dbReference type="InterPro" id="IPR000276">
    <property type="entry name" value="GPCR_Rhodpsn"/>
</dbReference>
<evidence type="ECO:0000256" key="6">
    <source>
        <dbReference type="ARBA" id="ARBA00023170"/>
    </source>
</evidence>
<feature type="domain" description="G-protein coupled receptors family 1 profile" evidence="9">
    <location>
        <begin position="75"/>
        <end position="329"/>
    </location>
</feature>
<reference evidence="10" key="2">
    <citation type="submission" date="2023-04" db="EMBL/GenBank/DDBJ databases">
        <authorList>
            <person name="Bu L."/>
            <person name="Lu L."/>
            <person name="Laidemitt M.R."/>
            <person name="Zhang S.M."/>
            <person name="Mutuku M."/>
            <person name="Mkoji G."/>
            <person name="Steinauer M."/>
            <person name="Loker E.S."/>
        </authorList>
    </citation>
    <scope>NUCLEOTIDE SEQUENCE</scope>
    <source>
        <strain evidence="10">KasaAsao</strain>
        <tissue evidence="10">Whole Snail</tissue>
    </source>
</reference>
<dbReference type="PRINTS" id="PR00237">
    <property type="entry name" value="GPCRRHODOPSN"/>
</dbReference>
<dbReference type="FunFam" id="1.20.1070.10:FF:000345">
    <property type="entry name" value="40S ribosomal protein S27"/>
    <property type="match status" value="1"/>
</dbReference>
<dbReference type="GO" id="GO:0004930">
    <property type="term" value="F:G protein-coupled receptor activity"/>
    <property type="evidence" value="ECO:0007669"/>
    <property type="project" value="UniProtKB-KW"/>
</dbReference>
<keyword evidence="4" id="KW-0297">G-protein coupled receptor</keyword>
<keyword evidence="3 8" id="KW-1133">Transmembrane helix</keyword>
<evidence type="ECO:0000256" key="5">
    <source>
        <dbReference type="ARBA" id="ARBA00023136"/>
    </source>
</evidence>
<feature type="transmembrane region" description="Helical" evidence="8">
    <location>
        <begin position="279"/>
        <end position="300"/>
    </location>
</feature>
<evidence type="ECO:0000256" key="4">
    <source>
        <dbReference type="ARBA" id="ARBA00023040"/>
    </source>
</evidence>
<keyword evidence="7" id="KW-0807">Transducer</keyword>